<keyword evidence="14" id="KW-1185">Reference proteome</keyword>
<organism evidence="13 14">
    <name type="scientific">Coptis chinensis</name>
    <dbReference type="NCBI Taxonomy" id="261450"/>
    <lineage>
        <taxon>Eukaryota</taxon>
        <taxon>Viridiplantae</taxon>
        <taxon>Streptophyta</taxon>
        <taxon>Embryophyta</taxon>
        <taxon>Tracheophyta</taxon>
        <taxon>Spermatophyta</taxon>
        <taxon>Magnoliopsida</taxon>
        <taxon>Ranunculales</taxon>
        <taxon>Ranunculaceae</taxon>
        <taxon>Coptidoideae</taxon>
        <taxon>Coptis</taxon>
    </lineage>
</organism>
<feature type="signal peptide" evidence="12">
    <location>
        <begin position="1"/>
        <end position="20"/>
    </location>
</feature>
<keyword evidence="8" id="KW-0449">Lipoprotein</keyword>
<dbReference type="InterPro" id="IPR036378">
    <property type="entry name" value="FAS1_dom_sf"/>
</dbReference>
<evidence type="ECO:0000256" key="1">
    <source>
        <dbReference type="ARBA" id="ARBA00004236"/>
    </source>
</evidence>
<dbReference type="PANTHER" id="PTHR32382:SF6">
    <property type="entry name" value="FASCICLIN-LIKE ARABINOGALACTAN PROTEIN 14"/>
    <property type="match status" value="1"/>
</dbReference>
<dbReference type="GO" id="GO:0005886">
    <property type="term" value="C:plasma membrane"/>
    <property type="evidence" value="ECO:0007669"/>
    <property type="project" value="UniProtKB-SubCell"/>
</dbReference>
<evidence type="ECO:0000256" key="6">
    <source>
        <dbReference type="ARBA" id="ARBA00023136"/>
    </source>
</evidence>
<evidence type="ECO:0000256" key="12">
    <source>
        <dbReference type="SAM" id="SignalP"/>
    </source>
</evidence>
<dbReference type="SUPFAM" id="SSF82153">
    <property type="entry name" value="FAS1 domain"/>
    <property type="match status" value="1"/>
</dbReference>
<keyword evidence="7" id="KW-0325">Glycoprotein</keyword>
<evidence type="ECO:0000256" key="8">
    <source>
        <dbReference type="ARBA" id="ARBA00023288"/>
    </source>
</evidence>
<evidence type="ECO:0000256" key="11">
    <source>
        <dbReference type="SAM" id="MobiDB-lite"/>
    </source>
</evidence>
<comment type="function">
    <text evidence="9">May be a cell surface adhesion protein.</text>
</comment>
<dbReference type="Proteomes" id="UP000631114">
    <property type="component" value="Unassembled WGS sequence"/>
</dbReference>
<dbReference type="EMBL" id="JADFTS010000003">
    <property type="protein sequence ID" value="KAF9613870.1"/>
    <property type="molecule type" value="Genomic_DNA"/>
</dbReference>
<evidence type="ECO:0000256" key="5">
    <source>
        <dbReference type="ARBA" id="ARBA00022974"/>
    </source>
</evidence>
<evidence type="ECO:0000256" key="3">
    <source>
        <dbReference type="ARBA" id="ARBA00022475"/>
    </source>
</evidence>
<keyword evidence="5" id="KW-0654">Proteoglycan</keyword>
<comment type="caution">
    <text evidence="13">The sequence shown here is derived from an EMBL/GenBank/DDBJ whole genome shotgun (WGS) entry which is preliminary data.</text>
</comment>
<dbReference type="GO" id="GO:0012505">
    <property type="term" value="C:endomembrane system"/>
    <property type="evidence" value="ECO:0007669"/>
    <property type="project" value="UniProtKB-SubCell"/>
</dbReference>
<dbReference type="Gene3D" id="2.30.180.10">
    <property type="entry name" value="FAS1 domain"/>
    <property type="match status" value="1"/>
</dbReference>
<keyword evidence="3" id="KW-1003">Cell membrane</keyword>
<keyword evidence="4 12" id="KW-0732">Signal</keyword>
<keyword evidence="6" id="KW-0472">Membrane</keyword>
<proteinExistence type="inferred from homology"/>
<gene>
    <name evidence="13" type="ORF">IFM89_012418</name>
</gene>
<name>A0A835M009_9MAGN</name>
<feature type="chain" id="PRO_5032368743" description="FAS1 domain-containing protein" evidence="12">
    <location>
        <begin position="21"/>
        <end position="271"/>
    </location>
</feature>
<evidence type="ECO:0000313" key="14">
    <source>
        <dbReference type="Proteomes" id="UP000631114"/>
    </source>
</evidence>
<dbReference type="FunFam" id="2.30.180.10:FF:000015">
    <property type="entry name" value="Fasciclin-like arabinogalactan protein 3"/>
    <property type="match status" value="1"/>
</dbReference>
<dbReference type="PANTHER" id="PTHR32382">
    <property type="entry name" value="FASCICLIN-LIKE ARABINOGALACTAN PROTEIN"/>
    <property type="match status" value="1"/>
</dbReference>
<evidence type="ECO:0008006" key="15">
    <source>
        <dbReference type="Google" id="ProtNLM"/>
    </source>
</evidence>
<comment type="similarity">
    <text evidence="2">Belongs to the fasciclin-like AGP family.</text>
</comment>
<dbReference type="OrthoDB" id="694090at2759"/>
<comment type="subcellular location">
    <subcellularLocation>
        <location evidence="1">Cell membrane</location>
    </subcellularLocation>
    <subcellularLocation>
        <location evidence="10">Endomembrane system</location>
        <topology evidence="10">Lipid-anchor</topology>
    </subcellularLocation>
</comment>
<evidence type="ECO:0000256" key="10">
    <source>
        <dbReference type="ARBA" id="ARBA00037868"/>
    </source>
</evidence>
<accession>A0A835M009</accession>
<evidence type="ECO:0000313" key="13">
    <source>
        <dbReference type="EMBL" id="KAF9613870.1"/>
    </source>
</evidence>
<evidence type="ECO:0000256" key="7">
    <source>
        <dbReference type="ARBA" id="ARBA00023180"/>
    </source>
</evidence>
<evidence type="ECO:0000256" key="2">
    <source>
        <dbReference type="ARBA" id="ARBA00007843"/>
    </source>
</evidence>
<feature type="compositionally biased region" description="Low complexity" evidence="11">
    <location>
        <begin position="184"/>
        <end position="207"/>
    </location>
</feature>
<dbReference type="AlphaFoldDB" id="A0A835M009"/>
<protein>
    <recommendedName>
        <fullName evidence="15">FAS1 domain-containing protein</fullName>
    </recommendedName>
</protein>
<sequence>MATSSLICLAFFLLVSSASCFNITRLLGTYPDYSTFNDYLTQTKLNVEINRRRTITVLAVANDQMGRISGSNDVIKKIMSLHVVLDYFDEAKLTKLSKKTAILTTLFQSSGEALSQQGFVNVTDLSTGEVVFGPAAKGSRLDSKFVKKVAAQPFNISVIEISSPIIPSGIGTVNVSPTPAPRKAPTVVPSVSPNASPPSSEAPTADEPTADSPTDAPISDTPLASPPSPVADEPVADDAPAPSAKKSSGARVTLGMCATIVMVAISSWVAL</sequence>
<evidence type="ECO:0000256" key="4">
    <source>
        <dbReference type="ARBA" id="ARBA00022729"/>
    </source>
</evidence>
<reference evidence="13 14" key="1">
    <citation type="submission" date="2020-10" db="EMBL/GenBank/DDBJ databases">
        <title>The Coptis chinensis genome and diversification of protoberbering-type alkaloids.</title>
        <authorList>
            <person name="Wang B."/>
            <person name="Shu S."/>
            <person name="Song C."/>
            <person name="Liu Y."/>
        </authorList>
    </citation>
    <scope>NUCLEOTIDE SEQUENCE [LARGE SCALE GENOMIC DNA]</scope>
    <source>
        <strain evidence="13">HL-2020</strain>
        <tissue evidence="13">Leaf</tissue>
    </source>
</reference>
<feature type="compositionally biased region" description="Low complexity" evidence="11">
    <location>
        <begin position="230"/>
        <end position="247"/>
    </location>
</feature>
<feature type="region of interest" description="Disordered" evidence="11">
    <location>
        <begin position="177"/>
        <end position="249"/>
    </location>
</feature>
<dbReference type="InterPro" id="IPR033254">
    <property type="entry name" value="Plant_FLA"/>
</dbReference>
<evidence type="ECO:0000256" key="9">
    <source>
        <dbReference type="ARBA" id="ARBA00024686"/>
    </source>
</evidence>